<feature type="transmembrane region" description="Helical" evidence="7">
    <location>
        <begin position="61"/>
        <end position="82"/>
    </location>
</feature>
<comment type="subcellular location">
    <subcellularLocation>
        <location evidence="1">Cell membrane</location>
        <topology evidence="1">Multi-pass membrane protein</topology>
    </subcellularLocation>
</comment>
<keyword evidence="5 7" id="KW-1133">Transmembrane helix</keyword>
<dbReference type="PROSITE" id="PS50929">
    <property type="entry name" value="ABC_TM1F"/>
    <property type="match status" value="1"/>
</dbReference>
<keyword evidence="11" id="KW-1185">Reference proteome</keyword>
<feature type="transmembrane region" description="Helical" evidence="7">
    <location>
        <begin position="180"/>
        <end position="202"/>
    </location>
</feature>
<dbReference type="PROSITE" id="PS00211">
    <property type="entry name" value="ABC_TRANSPORTER_1"/>
    <property type="match status" value="1"/>
</dbReference>
<evidence type="ECO:0000256" key="7">
    <source>
        <dbReference type="SAM" id="Phobius"/>
    </source>
</evidence>
<dbReference type="PANTHER" id="PTHR24221">
    <property type="entry name" value="ATP-BINDING CASSETTE SUB-FAMILY B"/>
    <property type="match status" value="1"/>
</dbReference>
<proteinExistence type="predicted"/>
<feature type="transmembrane region" description="Helical" evidence="7">
    <location>
        <begin position="208"/>
        <end position="228"/>
    </location>
</feature>
<dbReference type="InterPro" id="IPR003439">
    <property type="entry name" value="ABC_transporter-like_ATP-bd"/>
</dbReference>
<comment type="caution">
    <text evidence="10">The sequence shown here is derived from an EMBL/GenBank/DDBJ whole genome shotgun (WGS) entry which is preliminary data.</text>
</comment>
<evidence type="ECO:0000256" key="2">
    <source>
        <dbReference type="ARBA" id="ARBA00022692"/>
    </source>
</evidence>
<dbReference type="Gene3D" id="3.40.50.300">
    <property type="entry name" value="P-loop containing nucleotide triphosphate hydrolases"/>
    <property type="match status" value="1"/>
</dbReference>
<dbReference type="PROSITE" id="PS50893">
    <property type="entry name" value="ABC_TRANSPORTER_2"/>
    <property type="match status" value="1"/>
</dbReference>
<name>A0ABV9ZFK8_9PSEU</name>
<dbReference type="GO" id="GO:0005524">
    <property type="term" value="F:ATP binding"/>
    <property type="evidence" value="ECO:0007669"/>
    <property type="project" value="UniProtKB-KW"/>
</dbReference>
<dbReference type="InterPro" id="IPR017871">
    <property type="entry name" value="ABC_transporter-like_CS"/>
</dbReference>
<evidence type="ECO:0000313" key="10">
    <source>
        <dbReference type="EMBL" id="MFC5140333.1"/>
    </source>
</evidence>
<dbReference type="InterPro" id="IPR036640">
    <property type="entry name" value="ABC1_TM_sf"/>
</dbReference>
<feature type="domain" description="ABC transmembrane type-1" evidence="9">
    <location>
        <begin position="63"/>
        <end position="342"/>
    </location>
</feature>
<evidence type="ECO:0000259" key="9">
    <source>
        <dbReference type="PROSITE" id="PS50929"/>
    </source>
</evidence>
<dbReference type="InterPro" id="IPR027417">
    <property type="entry name" value="P-loop_NTPase"/>
</dbReference>
<dbReference type="EMBL" id="JBHSKG010000010">
    <property type="protein sequence ID" value="MFC5140333.1"/>
    <property type="molecule type" value="Genomic_DNA"/>
</dbReference>
<dbReference type="RefSeq" id="WP_378022500.1">
    <property type="nucleotide sequence ID" value="NZ_JBHSKG010000010.1"/>
</dbReference>
<feature type="domain" description="ABC transporter" evidence="8">
    <location>
        <begin position="383"/>
        <end position="626"/>
    </location>
</feature>
<feature type="transmembrane region" description="Helical" evidence="7">
    <location>
        <begin position="102"/>
        <end position="120"/>
    </location>
</feature>
<reference evidence="11" key="1">
    <citation type="journal article" date="2019" name="Int. J. Syst. Evol. Microbiol.">
        <title>The Global Catalogue of Microorganisms (GCM) 10K type strain sequencing project: providing services to taxonomists for standard genome sequencing and annotation.</title>
        <authorList>
            <consortium name="The Broad Institute Genomics Platform"/>
            <consortium name="The Broad Institute Genome Sequencing Center for Infectious Disease"/>
            <person name="Wu L."/>
            <person name="Ma J."/>
        </authorList>
    </citation>
    <scope>NUCLEOTIDE SEQUENCE [LARGE SCALE GENOMIC DNA]</scope>
    <source>
        <strain evidence="11">XZYJ18</strain>
    </source>
</reference>
<gene>
    <name evidence="10" type="ORF">ACFPK1_18990</name>
</gene>
<evidence type="ECO:0000256" key="6">
    <source>
        <dbReference type="ARBA" id="ARBA00023136"/>
    </source>
</evidence>
<dbReference type="SUPFAM" id="SSF52540">
    <property type="entry name" value="P-loop containing nucleoside triphosphate hydrolases"/>
    <property type="match status" value="1"/>
</dbReference>
<keyword evidence="4 10" id="KW-0067">ATP-binding</keyword>
<dbReference type="PANTHER" id="PTHR24221:SF646">
    <property type="entry name" value="HAEMOLYSIN SECRETION ATP-BINDING PROTEIN"/>
    <property type="match status" value="1"/>
</dbReference>
<dbReference type="Pfam" id="PF00005">
    <property type="entry name" value="ABC_tran"/>
    <property type="match status" value="1"/>
</dbReference>
<dbReference type="Proteomes" id="UP001596175">
    <property type="component" value="Unassembled WGS sequence"/>
</dbReference>
<sequence length="635" mass="66211">MGDSTGESGRRTLFGAEELETPAWALGLEATAQAGPLAVARSVPRTVAILTRWAWQGSRRWTVLAAVVHLVAGVVTAFGLLATADVFSRLLAEGPTPARVVAALPALAVVVGALAARGLLDAAAGAVTAELVPRVERRVQTDLYAALVAVDLVAFDDADFTALVDRAEHAITRIRMGATVVGDLVSGSVAVVASVVAAGIVHPLLAPIVLLAGLPQAWAAVSGVRLMFASTLRTIAQARRLAVVGDLISRRDNAAEVRAFTVGGVLADEHERLAVELSREGIRVEQRRNALVTVGRAASGVATALGYVAVGLLVYTGGLALPLAGTAVVAMRAASSAVQTAVYGANLLFEAGLFVELYTRCVQDARARRRVPAGPPPGPPEVVELDGVTFHYPGQQEPALADVALTLRRGEVVALVGENGSGKSTLAKLLVGLYLPTGGGVRWNGRDLRETDSAAALEHVALVAQAPVPWPLRADDNVRIGRLDRDDPAEAAYLDALGRSGAAEVVDDLPRGRATVLSRAFQGGRDLSGGQWQRMAVARGLYRDAALVVADEPTAALDARAEHAVFASLRELSAGGDRITVLVTHRLANVRTADRIVVLEGGRITAQGTHDELMAAGGLYRELFALQGRAYADAG</sequence>
<evidence type="ECO:0000259" key="8">
    <source>
        <dbReference type="PROSITE" id="PS50893"/>
    </source>
</evidence>
<keyword evidence="2 7" id="KW-0812">Transmembrane</keyword>
<dbReference type="SUPFAM" id="SSF90123">
    <property type="entry name" value="ABC transporter transmembrane region"/>
    <property type="match status" value="1"/>
</dbReference>
<evidence type="ECO:0000313" key="11">
    <source>
        <dbReference type="Proteomes" id="UP001596175"/>
    </source>
</evidence>
<dbReference type="InterPro" id="IPR011527">
    <property type="entry name" value="ABC1_TM_dom"/>
</dbReference>
<dbReference type="SMART" id="SM00382">
    <property type="entry name" value="AAA"/>
    <property type="match status" value="1"/>
</dbReference>
<protein>
    <submittedName>
        <fullName evidence="10">ABC transporter ATP-binding protein</fullName>
    </submittedName>
</protein>
<evidence type="ECO:0000256" key="1">
    <source>
        <dbReference type="ARBA" id="ARBA00004651"/>
    </source>
</evidence>
<evidence type="ECO:0000256" key="5">
    <source>
        <dbReference type="ARBA" id="ARBA00022989"/>
    </source>
</evidence>
<keyword evidence="3" id="KW-0547">Nucleotide-binding</keyword>
<keyword evidence="6 7" id="KW-0472">Membrane</keyword>
<evidence type="ECO:0000256" key="3">
    <source>
        <dbReference type="ARBA" id="ARBA00022741"/>
    </source>
</evidence>
<accession>A0ABV9ZFK8</accession>
<organism evidence="10 11">
    <name type="scientific">Actinomycetospora rhizophila</name>
    <dbReference type="NCBI Taxonomy" id="1416876"/>
    <lineage>
        <taxon>Bacteria</taxon>
        <taxon>Bacillati</taxon>
        <taxon>Actinomycetota</taxon>
        <taxon>Actinomycetes</taxon>
        <taxon>Pseudonocardiales</taxon>
        <taxon>Pseudonocardiaceae</taxon>
        <taxon>Actinomycetospora</taxon>
    </lineage>
</organism>
<feature type="transmembrane region" description="Helical" evidence="7">
    <location>
        <begin position="297"/>
        <end position="321"/>
    </location>
</feature>
<dbReference type="Gene3D" id="1.20.1560.10">
    <property type="entry name" value="ABC transporter type 1, transmembrane domain"/>
    <property type="match status" value="1"/>
</dbReference>
<dbReference type="InterPro" id="IPR039421">
    <property type="entry name" value="Type_1_exporter"/>
</dbReference>
<evidence type="ECO:0000256" key="4">
    <source>
        <dbReference type="ARBA" id="ARBA00022840"/>
    </source>
</evidence>
<dbReference type="InterPro" id="IPR003593">
    <property type="entry name" value="AAA+_ATPase"/>
</dbReference>